<dbReference type="PANTHER" id="PTHR30582">
    <property type="entry name" value="L,D-TRANSPEPTIDASE"/>
    <property type="match status" value="1"/>
</dbReference>
<name>F7ZGP3_ROSLO</name>
<dbReference type="eggNOG" id="COG1376">
    <property type="taxonomic scope" value="Bacteria"/>
</dbReference>
<feature type="active site" description="Nucleophile" evidence="9">
    <location>
        <position position="167"/>
    </location>
</feature>
<reference evidence="12 13" key="1">
    <citation type="journal article" date="2011" name="BMC Genomics">
        <title>Comparative genome analysis and genome-guided physiological analysis of Roseobacter litoralis.</title>
        <authorList>
            <person name="Kalhoefer D."/>
            <person name="Thole S."/>
            <person name="Voget S."/>
            <person name="Lehmann R."/>
            <person name="Liesegang H."/>
            <person name="Wollher A."/>
            <person name="Daniel R."/>
            <person name="Simon M."/>
            <person name="Brinkhoff T."/>
        </authorList>
    </citation>
    <scope>NUCLEOTIDE SEQUENCE [LARGE SCALE GENOMIC DNA]</scope>
    <source>
        <strain evidence="13">ATCC 49566 / DSM 6996 / JCM 21268 / NBRC 15278 / OCh 149</strain>
    </source>
</reference>
<keyword evidence="4" id="KW-0808">Transferase</keyword>
<keyword evidence="10" id="KW-0732">Signal</keyword>
<dbReference type="GO" id="GO:0071972">
    <property type="term" value="F:peptidoglycan L,D-transpeptidase activity"/>
    <property type="evidence" value="ECO:0007669"/>
    <property type="project" value="TreeGrafter"/>
</dbReference>
<dbReference type="InterPro" id="IPR038063">
    <property type="entry name" value="Transpep_catalytic_dom"/>
</dbReference>
<dbReference type="CDD" id="cd16913">
    <property type="entry name" value="YkuD_like"/>
    <property type="match status" value="1"/>
</dbReference>
<accession>F7ZGP3</accession>
<evidence type="ECO:0000256" key="3">
    <source>
        <dbReference type="ARBA" id="ARBA00022676"/>
    </source>
</evidence>
<dbReference type="GO" id="GO:0018104">
    <property type="term" value="P:peptidoglycan-protein cross-linking"/>
    <property type="evidence" value="ECO:0007669"/>
    <property type="project" value="TreeGrafter"/>
</dbReference>
<proteinExistence type="inferred from homology"/>
<dbReference type="MEROPS" id="C82.003"/>
<dbReference type="GO" id="GO:0016757">
    <property type="term" value="F:glycosyltransferase activity"/>
    <property type="evidence" value="ECO:0007669"/>
    <property type="project" value="UniProtKB-KW"/>
</dbReference>
<dbReference type="GO" id="GO:0008360">
    <property type="term" value="P:regulation of cell shape"/>
    <property type="evidence" value="ECO:0007669"/>
    <property type="project" value="UniProtKB-UniRule"/>
</dbReference>
<dbReference type="Proteomes" id="UP000001353">
    <property type="component" value="Chromosome"/>
</dbReference>
<evidence type="ECO:0000313" key="12">
    <source>
        <dbReference type="EMBL" id="AEI92343.1"/>
    </source>
</evidence>
<feature type="domain" description="L,D-TPase catalytic" evidence="11">
    <location>
        <begin position="53"/>
        <end position="191"/>
    </location>
</feature>
<dbReference type="PANTHER" id="PTHR30582:SF24">
    <property type="entry name" value="L,D-TRANSPEPTIDASE ERFK_SRFK-RELATED"/>
    <property type="match status" value="1"/>
</dbReference>
<dbReference type="EMBL" id="CP002623">
    <property type="protein sequence ID" value="AEI92343.1"/>
    <property type="molecule type" value="Genomic_DNA"/>
</dbReference>
<dbReference type="PROSITE" id="PS52029">
    <property type="entry name" value="LD_TPASE"/>
    <property type="match status" value="1"/>
</dbReference>
<evidence type="ECO:0000256" key="5">
    <source>
        <dbReference type="ARBA" id="ARBA00022801"/>
    </source>
</evidence>
<protein>
    <recommendedName>
        <fullName evidence="11">L,D-TPase catalytic domain-containing protein</fullName>
    </recommendedName>
</protein>
<comment type="pathway">
    <text evidence="1 9">Cell wall biogenesis; peptidoglycan biosynthesis.</text>
</comment>
<feature type="signal peptide" evidence="10">
    <location>
        <begin position="1"/>
        <end position="24"/>
    </location>
</feature>
<evidence type="ECO:0000256" key="9">
    <source>
        <dbReference type="PROSITE-ProRule" id="PRU01373"/>
    </source>
</evidence>
<evidence type="ECO:0000256" key="10">
    <source>
        <dbReference type="SAM" id="SignalP"/>
    </source>
</evidence>
<evidence type="ECO:0000256" key="1">
    <source>
        <dbReference type="ARBA" id="ARBA00004752"/>
    </source>
</evidence>
<feature type="chain" id="PRO_5003373137" description="L,D-TPase catalytic domain-containing protein" evidence="10">
    <location>
        <begin position="25"/>
        <end position="196"/>
    </location>
</feature>
<dbReference type="InterPro" id="IPR050979">
    <property type="entry name" value="LD-transpeptidase"/>
</dbReference>
<dbReference type="AlphaFoldDB" id="F7ZGP3"/>
<gene>
    <name evidence="12" type="ordered locus">RLO149_c003130</name>
</gene>
<dbReference type="Pfam" id="PF03734">
    <property type="entry name" value="YkuD"/>
    <property type="match status" value="1"/>
</dbReference>
<keyword evidence="13" id="KW-1185">Reference proteome</keyword>
<evidence type="ECO:0000256" key="2">
    <source>
        <dbReference type="ARBA" id="ARBA00005992"/>
    </source>
</evidence>
<keyword evidence="5" id="KW-0378">Hydrolase</keyword>
<dbReference type="RefSeq" id="WP_013960286.1">
    <property type="nucleotide sequence ID" value="NC_015730.1"/>
</dbReference>
<keyword evidence="8 9" id="KW-0961">Cell wall biogenesis/degradation</keyword>
<sequence>MKRREFLQSSALSVIMGGVVAAEAAVPVTLPDYNMPEEFLPREVRLRNDLEPFEIHVDPGQYALYWTLPDKKAIRYAVGIGRTQLYEHGEFFVGAKKEWPSWTPTPEMIERDPQSYARFADGMPGGINNPLGSRGLYLFTPSRGDTFLRIHGTNDPETIGRRVSNGCARLINDQMIDLYDRVPLKTRVVLYPIGRG</sequence>
<evidence type="ECO:0000256" key="4">
    <source>
        <dbReference type="ARBA" id="ARBA00022679"/>
    </source>
</evidence>
<evidence type="ECO:0000313" key="13">
    <source>
        <dbReference type="Proteomes" id="UP000001353"/>
    </source>
</evidence>
<keyword evidence="7 9" id="KW-0573">Peptidoglycan synthesis</keyword>
<evidence type="ECO:0000259" key="11">
    <source>
        <dbReference type="PROSITE" id="PS52029"/>
    </source>
</evidence>
<dbReference type="OrthoDB" id="9795305at2"/>
<dbReference type="HOGENOM" id="CLU_042399_2_2_5"/>
<keyword evidence="6 9" id="KW-0133">Cell shape</keyword>
<feature type="active site" description="Proton donor/acceptor" evidence="9">
    <location>
        <position position="151"/>
    </location>
</feature>
<dbReference type="GO" id="GO:0005576">
    <property type="term" value="C:extracellular region"/>
    <property type="evidence" value="ECO:0007669"/>
    <property type="project" value="TreeGrafter"/>
</dbReference>
<dbReference type="SUPFAM" id="SSF141523">
    <property type="entry name" value="L,D-transpeptidase catalytic domain-like"/>
    <property type="match status" value="1"/>
</dbReference>
<keyword evidence="3" id="KW-0328">Glycosyltransferase</keyword>
<dbReference type="GO" id="GO:0071555">
    <property type="term" value="P:cell wall organization"/>
    <property type="evidence" value="ECO:0007669"/>
    <property type="project" value="UniProtKB-UniRule"/>
</dbReference>
<evidence type="ECO:0000256" key="6">
    <source>
        <dbReference type="ARBA" id="ARBA00022960"/>
    </source>
</evidence>
<evidence type="ECO:0000256" key="8">
    <source>
        <dbReference type="ARBA" id="ARBA00023316"/>
    </source>
</evidence>
<comment type="similarity">
    <text evidence="2">Belongs to the YkuD family.</text>
</comment>
<dbReference type="KEGG" id="rli:RLO149_c003130"/>
<dbReference type="STRING" id="391595.RLO149_c003130"/>
<organism evidence="12 13">
    <name type="scientific">Roseobacter litoralis (strain ATCC 49566 / DSM 6996 / JCM 21268 / NBRC 15278 / OCh 149)</name>
    <dbReference type="NCBI Taxonomy" id="391595"/>
    <lineage>
        <taxon>Bacteria</taxon>
        <taxon>Pseudomonadati</taxon>
        <taxon>Pseudomonadota</taxon>
        <taxon>Alphaproteobacteria</taxon>
        <taxon>Rhodobacterales</taxon>
        <taxon>Roseobacteraceae</taxon>
        <taxon>Roseobacter</taxon>
    </lineage>
</organism>
<evidence type="ECO:0000256" key="7">
    <source>
        <dbReference type="ARBA" id="ARBA00022984"/>
    </source>
</evidence>
<dbReference type="InterPro" id="IPR005490">
    <property type="entry name" value="LD_TPept_cat_dom"/>
</dbReference>
<dbReference type="UniPathway" id="UPA00219"/>
<dbReference type="Gene3D" id="2.40.440.10">
    <property type="entry name" value="L,D-transpeptidase catalytic domain-like"/>
    <property type="match status" value="1"/>
</dbReference>